<evidence type="ECO:0000313" key="2">
    <source>
        <dbReference type="Proteomes" id="UP001062846"/>
    </source>
</evidence>
<organism evidence="1 2">
    <name type="scientific">Rhododendron molle</name>
    <name type="common">Chinese azalea</name>
    <name type="synonym">Azalea mollis</name>
    <dbReference type="NCBI Taxonomy" id="49168"/>
    <lineage>
        <taxon>Eukaryota</taxon>
        <taxon>Viridiplantae</taxon>
        <taxon>Streptophyta</taxon>
        <taxon>Embryophyta</taxon>
        <taxon>Tracheophyta</taxon>
        <taxon>Spermatophyta</taxon>
        <taxon>Magnoliopsida</taxon>
        <taxon>eudicotyledons</taxon>
        <taxon>Gunneridae</taxon>
        <taxon>Pentapetalae</taxon>
        <taxon>asterids</taxon>
        <taxon>Ericales</taxon>
        <taxon>Ericaceae</taxon>
        <taxon>Ericoideae</taxon>
        <taxon>Rhodoreae</taxon>
        <taxon>Rhododendron</taxon>
    </lineage>
</organism>
<sequence>MGVSGKGEGAFPWLAWGKDSKMKKEDLGLDSVVLCVGSFGGTRIGGILMI</sequence>
<dbReference type="Proteomes" id="UP001062846">
    <property type="component" value="Chromosome 10"/>
</dbReference>
<proteinExistence type="predicted"/>
<protein>
    <submittedName>
        <fullName evidence="1">Uncharacterized protein</fullName>
    </submittedName>
</protein>
<gene>
    <name evidence="1" type="ORF">RHMOL_Rhmol10G0198600</name>
</gene>
<accession>A0ACC0M4Q4</accession>
<dbReference type="EMBL" id="CM046397">
    <property type="protein sequence ID" value="KAI8535756.1"/>
    <property type="molecule type" value="Genomic_DNA"/>
</dbReference>
<name>A0ACC0M4Q4_RHOML</name>
<comment type="caution">
    <text evidence="1">The sequence shown here is derived from an EMBL/GenBank/DDBJ whole genome shotgun (WGS) entry which is preliminary data.</text>
</comment>
<evidence type="ECO:0000313" key="1">
    <source>
        <dbReference type="EMBL" id="KAI8535756.1"/>
    </source>
</evidence>
<reference evidence="1" key="1">
    <citation type="submission" date="2022-02" db="EMBL/GenBank/DDBJ databases">
        <title>Plant Genome Project.</title>
        <authorList>
            <person name="Zhang R.-G."/>
        </authorList>
    </citation>
    <scope>NUCLEOTIDE SEQUENCE</scope>
    <source>
        <strain evidence="1">AT1</strain>
    </source>
</reference>
<keyword evidence="2" id="KW-1185">Reference proteome</keyword>